<dbReference type="GO" id="GO:0042273">
    <property type="term" value="P:ribosomal large subunit biogenesis"/>
    <property type="evidence" value="ECO:0007669"/>
    <property type="project" value="TreeGrafter"/>
</dbReference>
<sequence length="581" mass="65132">MANEAKLDSLEERLKSHARSFDGLLSIIPAKHYYGEDHSDQWKRKKQTKEQARNAKMAKLDPDNYKSAKDVLDEQEAAERKRKRQQDDEDSTIDGIDVEVPGEGNQRKSKKTKKQKRQEKGDVSLLNDHAAGSRNDLGDDGQKAQDEAAAAAARRKLKRQMKKEKAEKKRAKSKAKKERKGENTSQRNDTVQEAESDLAERSAVSDENLSLEDPIGADDVPNALIAPSSTATPSPSVRSPAFDASENHSASSSISSLPPSRPPDHDVSIPKSTLDRTDSRHITKPDPEELKSRLQSRIEILRSERKADGPNGTPARSRQDLLDARRQKEEARKAHKKELRQKAKEEEAAQKAELLARGSPLLSPGSPLSPSGEANMHGISFGRVDFGNGQRASSNLSDILKPGGRPKGPSDPTTALIAAENRQSRLSGFDPAKQADIAEKDSWLNARKRAQGERMRDDTSLLKKTLKRKQKQKKKSEKEWGDRTEGTRKGQEMRQKRRETNLAKRRDEKGGNGRRSRNPKRALDSKVPLGRRLQVGMVRRRNELNIAWEFPSANSFKYQCSKYSLYRSEGSVTISYEFRAM</sequence>
<proteinExistence type="inferred from homology"/>
<dbReference type="GO" id="GO:0003677">
    <property type="term" value="F:DNA binding"/>
    <property type="evidence" value="ECO:0007669"/>
    <property type="project" value="TreeGrafter"/>
</dbReference>
<feature type="compositionally biased region" description="Basic and acidic residues" evidence="4">
    <location>
        <begin position="450"/>
        <end position="461"/>
    </location>
</feature>
<comment type="similarity">
    <text evidence="2">Belongs to the SURF6 family.</text>
</comment>
<name>A0AA43QHS2_9LECA</name>
<dbReference type="PANTHER" id="PTHR14369:SF0">
    <property type="entry name" value="SURFEIT LOCUS PROTEIN 6"/>
    <property type="match status" value="1"/>
</dbReference>
<evidence type="ECO:0000313" key="8">
    <source>
        <dbReference type="Proteomes" id="UP001161017"/>
    </source>
</evidence>
<dbReference type="GO" id="GO:0005730">
    <property type="term" value="C:nucleolus"/>
    <property type="evidence" value="ECO:0007669"/>
    <property type="project" value="TreeGrafter"/>
</dbReference>
<feature type="compositionally biased region" description="Basic residues" evidence="4">
    <location>
        <begin position="153"/>
        <end position="178"/>
    </location>
</feature>
<feature type="compositionally biased region" description="Basic and acidic residues" evidence="4">
    <location>
        <begin position="136"/>
        <end position="146"/>
    </location>
</feature>
<dbReference type="Pfam" id="PF15459">
    <property type="entry name" value="RRP14"/>
    <property type="match status" value="1"/>
</dbReference>
<feature type="compositionally biased region" description="Basic residues" evidence="4">
    <location>
        <begin position="107"/>
        <end position="117"/>
    </location>
</feature>
<dbReference type="InterPro" id="IPR029190">
    <property type="entry name" value="Rrp14/SURF6_C"/>
</dbReference>
<evidence type="ECO:0000256" key="2">
    <source>
        <dbReference type="ARBA" id="ARBA00005904"/>
    </source>
</evidence>
<evidence type="ECO:0000256" key="1">
    <source>
        <dbReference type="ARBA" id="ARBA00004123"/>
    </source>
</evidence>
<dbReference type="InterPro" id="IPR029188">
    <property type="entry name" value="Rrp14_N"/>
</dbReference>
<dbReference type="InterPro" id="IPR007019">
    <property type="entry name" value="SURF6"/>
</dbReference>
<keyword evidence="3" id="KW-0539">Nucleus</keyword>
<comment type="subcellular location">
    <subcellularLocation>
        <location evidence="1">Nucleus</location>
    </subcellularLocation>
</comment>
<dbReference type="EMBL" id="JAPUFD010000001">
    <property type="protein sequence ID" value="MDI1485096.1"/>
    <property type="molecule type" value="Genomic_DNA"/>
</dbReference>
<feature type="compositionally biased region" description="Basic and acidic residues" evidence="4">
    <location>
        <begin position="35"/>
        <end position="72"/>
    </location>
</feature>
<dbReference type="Proteomes" id="UP001161017">
    <property type="component" value="Unassembled WGS sequence"/>
</dbReference>
<feature type="compositionally biased region" description="Basic residues" evidence="4">
    <location>
        <begin position="464"/>
        <end position="475"/>
    </location>
</feature>
<comment type="caution">
    <text evidence="7">The sequence shown here is derived from an EMBL/GenBank/DDBJ whole genome shotgun (WGS) entry which is preliminary data.</text>
</comment>
<feature type="region of interest" description="Disordered" evidence="4">
    <location>
        <begin position="35"/>
        <end position="527"/>
    </location>
</feature>
<dbReference type="Pfam" id="PF04935">
    <property type="entry name" value="SURF6"/>
    <property type="match status" value="1"/>
</dbReference>
<evidence type="ECO:0000313" key="7">
    <source>
        <dbReference type="EMBL" id="MDI1485096.1"/>
    </source>
</evidence>
<organism evidence="7 8">
    <name type="scientific">Ramalina farinacea</name>
    <dbReference type="NCBI Taxonomy" id="258253"/>
    <lineage>
        <taxon>Eukaryota</taxon>
        <taxon>Fungi</taxon>
        <taxon>Dikarya</taxon>
        <taxon>Ascomycota</taxon>
        <taxon>Pezizomycotina</taxon>
        <taxon>Lecanoromycetes</taxon>
        <taxon>OSLEUM clade</taxon>
        <taxon>Lecanoromycetidae</taxon>
        <taxon>Lecanorales</taxon>
        <taxon>Lecanorineae</taxon>
        <taxon>Ramalinaceae</taxon>
        <taxon>Ramalina</taxon>
    </lineage>
</organism>
<dbReference type="AlphaFoldDB" id="A0AA43QHS2"/>
<protein>
    <submittedName>
        <fullName evidence="7">Uncharacterized protein</fullName>
    </submittedName>
</protein>
<evidence type="ECO:0000256" key="3">
    <source>
        <dbReference type="ARBA" id="ARBA00023242"/>
    </source>
</evidence>
<dbReference type="GO" id="GO:0042274">
    <property type="term" value="P:ribosomal small subunit biogenesis"/>
    <property type="evidence" value="ECO:0007669"/>
    <property type="project" value="TreeGrafter"/>
</dbReference>
<evidence type="ECO:0000256" key="4">
    <source>
        <dbReference type="SAM" id="MobiDB-lite"/>
    </source>
</evidence>
<feature type="compositionally biased region" description="Basic and acidic residues" evidence="4">
    <location>
        <begin position="299"/>
        <end position="308"/>
    </location>
</feature>
<feature type="compositionally biased region" description="Basic and acidic residues" evidence="4">
    <location>
        <begin position="317"/>
        <end position="332"/>
    </location>
</feature>
<feature type="domain" description="Ribosomal RNA-processing protein 14 N-terminal" evidence="6">
    <location>
        <begin position="13"/>
        <end position="63"/>
    </location>
</feature>
<evidence type="ECO:0000259" key="5">
    <source>
        <dbReference type="Pfam" id="PF04935"/>
    </source>
</evidence>
<dbReference type="PANTHER" id="PTHR14369">
    <property type="entry name" value="SURFEIT LOCUS PROTEIN 6"/>
    <property type="match status" value="1"/>
</dbReference>
<feature type="compositionally biased region" description="Low complexity" evidence="4">
    <location>
        <begin position="226"/>
        <end position="258"/>
    </location>
</feature>
<feature type="compositionally biased region" description="Basic and acidic residues" evidence="4">
    <location>
        <begin position="340"/>
        <end position="350"/>
    </location>
</feature>
<feature type="compositionally biased region" description="Basic and acidic residues" evidence="4">
    <location>
        <begin position="262"/>
        <end position="292"/>
    </location>
</feature>
<feature type="domain" description="Ribosomal RNA-processing protein 14/surfeit locus protein 6 C-terminal" evidence="5">
    <location>
        <begin position="319"/>
        <end position="512"/>
    </location>
</feature>
<evidence type="ECO:0000259" key="6">
    <source>
        <dbReference type="Pfam" id="PF15459"/>
    </source>
</evidence>
<feature type="compositionally biased region" description="Basic and acidic residues" evidence="4">
    <location>
        <begin position="476"/>
        <end position="511"/>
    </location>
</feature>
<keyword evidence="8" id="KW-1185">Reference proteome</keyword>
<feature type="compositionally biased region" description="Low complexity" evidence="4">
    <location>
        <begin position="351"/>
        <end position="372"/>
    </location>
</feature>
<dbReference type="GO" id="GO:0003723">
    <property type="term" value="F:RNA binding"/>
    <property type="evidence" value="ECO:0007669"/>
    <property type="project" value="TreeGrafter"/>
</dbReference>
<reference evidence="7" key="1">
    <citation type="journal article" date="2023" name="Genome Biol. Evol.">
        <title>First Whole Genome Sequence and Flow Cytometry Genome Size Data for the Lichen-Forming Fungus Ramalina farinacea (Ascomycota).</title>
        <authorList>
            <person name="Llewellyn T."/>
            <person name="Mian S."/>
            <person name="Hill R."/>
            <person name="Leitch I.J."/>
            <person name="Gaya E."/>
        </authorList>
    </citation>
    <scope>NUCLEOTIDE SEQUENCE</scope>
    <source>
        <strain evidence="7">LIQ254RAFAR</strain>
    </source>
</reference>
<accession>A0AA43QHS2</accession>
<gene>
    <name evidence="7" type="ORF">OHK93_000231</name>
</gene>